<dbReference type="Pfam" id="PF00621">
    <property type="entry name" value="RhoGEF"/>
    <property type="match status" value="1"/>
</dbReference>
<dbReference type="AlphaFoldDB" id="A0A0C3NGI8"/>
<name>A0A0C3NGI8_PHLG1</name>
<feature type="region of interest" description="Disordered" evidence="1">
    <location>
        <begin position="1"/>
        <end position="227"/>
    </location>
</feature>
<dbReference type="PANTHER" id="PTHR12673:SF159">
    <property type="entry name" value="LD03170P"/>
    <property type="match status" value="1"/>
</dbReference>
<dbReference type="Proteomes" id="UP000053257">
    <property type="component" value="Unassembled WGS sequence"/>
</dbReference>
<dbReference type="STRING" id="745531.A0A0C3NGI8"/>
<feature type="region of interest" description="Disordered" evidence="1">
    <location>
        <begin position="319"/>
        <end position="339"/>
    </location>
</feature>
<dbReference type="EMBL" id="KN840598">
    <property type="protein sequence ID" value="KIP03849.1"/>
    <property type="molecule type" value="Genomic_DNA"/>
</dbReference>
<dbReference type="HOGENOM" id="CLU_329310_0_0_1"/>
<feature type="compositionally biased region" description="Basic and acidic residues" evidence="1">
    <location>
        <begin position="794"/>
        <end position="807"/>
    </location>
</feature>
<dbReference type="SUPFAM" id="SSF48065">
    <property type="entry name" value="DBL homology domain (DH-domain)"/>
    <property type="match status" value="1"/>
</dbReference>
<feature type="compositionally biased region" description="Low complexity" evidence="1">
    <location>
        <begin position="770"/>
        <end position="786"/>
    </location>
</feature>
<evidence type="ECO:0000259" key="2">
    <source>
        <dbReference type="PROSITE" id="PS50010"/>
    </source>
</evidence>
<feature type="region of interest" description="Disordered" evidence="1">
    <location>
        <begin position="728"/>
        <end position="807"/>
    </location>
</feature>
<evidence type="ECO:0000256" key="1">
    <source>
        <dbReference type="SAM" id="MobiDB-lite"/>
    </source>
</evidence>
<feature type="compositionally biased region" description="Basic residues" evidence="1">
    <location>
        <begin position="169"/>
        <end position="178"/>
    </location>
</feature>
<proteinExistence type="predicted"/>
<dbReference type="GO" id="GO:0005085">
    <property type="term" value="F:guanyl-nucleotide exchange factor activity"/>
    <property type="evidence" value="ECO:0007669"/>
    <property type="project" value="InterPro"/>
</dbReference>
<feature type="region of interest" description="Disordered" evidence="1">
    <location>
        <begin position="449"/>
        <end position="521"/>
    </location>
</feature>
<feature type="compositionally biased region" description="Polar residues" evidence="1">
    <location>
        <begin position="744"/>
        <end position="757"/>
    </location>
</feature>
<accession>A0A0C3NGI8</accession>
<feature type="compositionally biased region" description="Polar residues" evidence="1">
    <location>
        <begin position="44"/>
        <end position="59"/>
    </location>
</feature>
<gene>
    <name evidence="3" type="ORF">PHLGIDRAFT_129914</name>
</gene>
<evidence type="ECO:0000313" key="3">
    <source>
        <dbReference type="EMBL" id="KIP03849.1"/>
    </source>
</evidence>
<organism evidence="3 4">
    <name type="scientific">Phlebiopsis gigantea (strain 11061_1 CR5-6)</name>
    <name type="common">White-rot fungus</name>
    <name type="synonym">Peniophora gigantea</name>
    <dbReference type="NCBI Taxonomy" id="745531"/>
    <lineage>
        <taxon>Eukaryota</taxon>
        <taxon>Fungi</taxon>
        <taxon>Dikarya</taxon>
        <taxon>Basidiomycota</taxon>
        <taxon>Agaricomycotina</taxon>
        <taxon>Agaricomycetes</taxon>
        <taxon>Polyporales</taxon>
        <taxon>Phanerochaetaceae</taxon>
        <taxon>Phlebiopsis</taxon>
    </lineage>
</organism>
<feature type="compositionally biased region" description="Low complexity" evidence="1">
    <location>
        <begin position="81"/>
        <end position="121"/>
    </location>
</feature>
<feature type="compositionally biased region" description="Low complexity" evidence="1">
    <location>
        <begin position="506"/>
        <end position="517"/>
    </location>
</feature>
<dbReference type="Gene3D" id="1.20.900.10">
    <property type="entry name" value="Dbl homology (DH) domain"/>
    <property type="match status" value="1"/>
</dbReference>
<keyword evidence="4" id="KW-1185">Reference proteome</keyword>
<dbReference type="PANTHER" id="PTHR12673">
    <property type="entry name" value="FACIOGENITAL DYSPLASIA PROTEIN"/>
    <property type="match status" value="1"/>
</dbReference>
<feature type="compositionally biased region" description="Low complexity" evidence="1">
    <location>
        <begin position="647"/>
        <end position="659"/>
    </location>
</feature>
<feature type="region of interest" description="Disordered" evidence="1">
    <location>
        <begin position="639"/>
        <end position="671"/>
    </location>
</feature>
<feature type="compositionally biased region" description="Basic and acidic residues" evidence="1">
    <location>
        <begin position="475"/>
        <end position="487"/>
    </location>
</feature>
<protein>
    <recommendedName>
        <fullName evidence="2">DH domain-containing protein</fullName>
    </recommendedName>
</protein>
<dbReference type="OrthoDB" id="660555at2759"/>
<dbReference type="InterPro" id="IPR051092">
    <property type="entry name" value="FYVE_RhoGEF_PH"/>
</dbReference>
<dbReference type="GO" id="GO:0005737">
    <property type="term" value="C:cytoplasm"/>
    <property type="evidence" value="ECO:0007669"/>
    <property type="project" value="TreeGrafter"/>
</dbReference>
<dbReference type="PROSITE" id="PS50010">
    <property type="entry name" value="DH_2"/>
    <property type="match status" value="1"/>
</dbReference>
<dbReference type="InterPro" id="IPR000219">
    <property type="entry name" value="DH_dom"/>
</dbReference>
<feature type="domain" description="DH" evidence="2">
    <location>
        <begin position="546"/>
        <end position="861"/>
    </location>
</feature>
<evidence type="ECO:0000313" key="4">
    <source>
        <dbReference type="Proteomes" id="UP000053257"/>
    </source>
</evidence>
<feature type="compositionally biased region" description="Low complexity" evidence="1">
    <location>
        <begin position="488"/>
        <end position="498"/>
    </location>
</feature>
<sequence length="872" mass="93305">MAPGHLSCSYHSPPLSLSPPPPPRAAHSMPHTRAHDAARPTKAAVTSATSGTPLSSTTRSNHKAHSSTRPPPLPSTNMRGSAASSSAATSAATSTNSCASGGWRSSTGSTPPTSPGDSDASGCHDPPPSNHHQSYFAHEVTNVKEEPTERRRAQSERGPTSPDLPLNQKKNKLLKKRPATVSVSGAEMLGRGESKPRIESGPAPGPSRAKSILGIKIGSSREKTREREGRLASVAEWTEGVEYLPQVRTSSPLWAGSSGMLPSPYSRLAVPSSCILDSHLDDVNPTDALASLAFTGHSSALSSSALAALTSRLTHRASSEVLTASSHRGSSKKSKHGTHLDVPPWTAAFSVTPIERSAKNSIEEGMVAGTFDPYAEARRDVKKERSSLSLLHSLRERTSRESDTAIPGVEIRRASRRENSPNTLRRWTLAMADVPDDVLVQELEKLRMGGRGVADSASPARKRRKRSSKVGETSELGHDDDDWKMVGEESSSGYSGDELAPSPTPSASHLESHSGSSPNQLHSVAHLSSLDDHEWKTARRALLCCRELVRTERNYQARLRVLVSGETSTPPPAIVLTYIPALLHASEALLSRLEDDPSAWGVSAGFVAVEEEVESAFVAWAGVVGEIFVGSSEVDSRERVGRKLTRSSRNSSVSSVSDSANKMLSKRSRSGASIAHARMESVYRKRGISMYEAEPASPPPSRPVSAAVSTMGMFTAALGTGLAYGISPSAPSTQSQDELARPRITTTPNGSAGTLSRTFGAFKTKKNAFSPSPSHSPHVPASPVSPGFSFMSSAKEDEREKEKEKNPSVRELAILPVQRVMRYVLQYRDLLANTPVESPSRGLVERALESATRIAAKCDRAQDNSAFFLRRS</sequence>
<dbReference type="InterPro" id="IPR035899">
    <property type="entry name" value="DBL_dom_sf"/>
</dbReference>
<reference evidence="3 4" key="1">
    <citation type="journal article" date="2014" name="PLoS Genet.">
        <title>Analysis of the Phlebiopsis gigantea genome, transcriptome and secretome provides insight into its pioneer colonization strategies of wood.</title>
        <authorList>
            <person name="Hori C."/>
            <person name="Ishida T."/>
            <person name="Igarashi K."/>
            <person name="Samejima M."/>
            <person name="Suzuki H."/>
            <person name="Master E."/>
            <person name="Ferreira P."/>
            <person name="Ruiz-Duenas F.J."/>
            <person name="Held B."/>
            <person name="Canessa P."/>
            <person name="Larrondo L.F."/>
            <person name="Schmoll M."/>
            <person name="Druzhinina I.S."/>
            <person name="Kubicek C.P."/>
            <person name="Gaskell J.A."/>
            <person name="Kersten P."/>
            <person name="St John F."/>
            <person name="Glasner J."/>
            <person name="Sabat G."/>
            <person name="Splinter BonDurant S."/>
            <person name="Syed K."/>
            <person name="Yadav J."/>
            <person name="Mgbeahuruike A.C."/>
            <person name="Kovalchuk A."/>
            <person name="Asiegbu F.O."/>
            <person name="Lackner G."/>
            <person name="Hoffmeister D."/>
            <person name="Rencoret J."/>
            <person name="Gutierrez A."/>
            <person name="Sun H."/>
            <person name="Lindquist E."/>
            <person name="Barry K."/>
            <person name="Riley R."/>
            <person name="Grigoriev I.V."/>
            <person name="Henrissat B."/>
            <person name="Kues U."/>
            <person name="Berka R.M."/>
            <person name="Martinez A.T."/>
            <person name="Covert S.F."/>
            <person name="Blanchette R.A."/>
            <person name="Cullen D."/>
        </authorList>
    </citation>
    <scope>NUCLEOTIDE SEQUENCE [LARGE SCALE GENOMIC DNA]</scope>
    <source>
        <strain evidence="3 4">11061_1 CR5-6</strain>
    </source>
</reference>
<feature type="compositionally biased region" description="Basic and acidic residues" evidence="1">
    <location>
        <begin position="141"/>
        <end position="155"/>
    </location>
</feature>